<reference evidence="1" key="1">
    <citation type="submission" date="2023-03" db="EMBL/GenBank/DDBJ databases">
        <title>Massive genome expansion in bonnet fungi (Mycena s.s.) driven by repeated elements and novel gene families across ecological guilds.</title>
        <authorList>
            <consortium name="Lawrence Berkeley National Laboratory"/>
            <person name="Harder C.B."/>
            <person name="Miyauchi S."/>
            <person name="Viragh M."/>
            <person name="Kuo A."/>
            <person name="Thoen E."/>
            <person name="Andreopoulos B."/>
            <person name="Lu D."/>
            <person name="Skrede I."/>
            <person name="Drula E."/>
            <person name="Henrissat B."/>
            <person name="Morin E."/>
            <person name="Kohler A."/>
            <person name="Barry K."/>
            <person name="LaButti K."/>
            <person name="Morin E."/>
            <person name="Salamov A."/>
            <person name="Lipzen A."/>
            <person name="Mereny Z."/>
            <person name="Hegedus B."/>
            <person name="Baldrian P."/>
            <person name="Stursova M."/>
            <person name="Weitz H."/>
            <person name="Taylor A."/>
            <person name="Grigoriev I.V."/>
            <person name="Nagy L.G."/>
            <person name="Martin F."/>
            <person name="Kauserud H."/>
        </authorList>
    </citation>
    <scope>NUCLEOTIDE SEQUENCE</scope>
    <source>
        <strain evidence="1">CBHHK200</strain>
    </source>
</reference>
<accession>A0AAD6X219</accession>
<dbReference type="AlphaFoldDB" id="A0AAD6X219"/>
<proteinExistence type="predicted"/>
<protein>
    <submittedName>
        <fullName evidence="1">Uncharacterized protein</fullName>
    </submittedName>
</protein>
<comment type="caution">
    <text evidence="1">The sequence shown here is derived from an EMBL/GenBank/DDBJ whole genome shotgun (WGS) entry which is preliminary data.</text>
</comment>
<evidence type="ECO:0000313" key="2">
    <source>
        <dbReference type="Proteomes" id="UP001218188"/>
    </source>
</evidence>
<organism evidence="1 2">
    <name type="scientific">Mycena alexandri</name>
    <dbReference type="NCBI Taxonomy" id="1745969"/>
    <lineage>
        <taxon>Eukaryota</taxon>
        <taxon>Fungi</taxon>
        <taxon>Dikarya</taxon>
        <taxon>Basidiomycota</taxon>
        <taxon>Agaricomycotina</taxon>
        <taxon>Agaricomycetes</taxon>
        <taxon>Agaricomycetidae</taxon>
        <taxon>Agaricales</taxon>
        <taxon>Marasmiineae</taxon>
        <taxon>Mycenaceae</taxon>
        <taxon>Mycena</taxon>
    </lineage>
</organism>
<keyword evidence="2" id="KW-1185">Reference proteome</keyword>
<gene>
    <name evidence="1" type="ORF">C8F04DRAFT_1258376</name>
</gene>
<evidence type="ECO:0000313" key="1">
    <source>
        <dbReference type="EMBL" id="KAJ7036008.1"/>
    </source>
</evidence>
<dbReference type="EMBL" id="JARJCM010000046">
    <property type="protein sequence ID" value="KAJ7036008.1"/>
    <property type="molecule type" value="Genomic_DNA"/>
</dbReference>
<name>A0AAD6X219_9AGAR</name>
<sequence>MAKPFVRLASPFAAMEPPPAPIVQLLIQTDLNAPTSTGLLIHEDLKDLAPRAKKTVVFATTAHNSYPSPSILPDTIPPPRGLTRQILEKHDGWKIDAAETALVKHRALTSRVTAT</sequence>
<dbReference type="Proteomes" id="UP001218188">
    <property type="component" value="Unassembled WGS sequence"/>
</dbReference>